<reference evidence="1 2" key="1">
    <citation type="submission" date="2015-07" db="EMBL/GenBank/DDBJ databases">
        <authorList>
            <person name="Noorani M."/>
        </authorList>
    </citation>
    <scope>NUCLEOTIDE SEQUENCE [LARGE SCALE GENOMIC DNA]</scope>
    <source>
        <strain evidence="1 2">KCTC 42284</strain>
    </source>
</reference>
<dbReference type="Pfam" id="PF00571">
    <property type="entry name" value="CBS"/>
    <property type="match status" value="2"/>
</dbReference>
<sequence>MGEQNVDQGSDENTRRAFMKALLDEVRALEDMHENGMFESGIRRIGAEQEMFLVDRAARPALTAMQILERIDDPRFTHELGLFNLEANLSPLELGGDCLRQMEAETEEVCAIAREKAAEVESRIALVGILPTLTRDHLSLDAMVPTARYFALNEALLRLRGSHFQINIKGIDQLNFKLDNLMLEACNTSFQIHFQVGADEFAHLYNIAQAVTGPLLAACVNSPILLGKRLWHESRIAVFEHSIDARSEAHAARGHKPRVHFGDQWVEESVIEIFKEDIARFRVILTTEFEDDPIGKVARGEAPKLNALRLHNGTVYRWNRACYGISDNGKPHLRIENRVIPSGPTVLDEIANAAFFFGMMAALSRRESDIRDKLQFADVKANFIAAAREGLRAQQIWFDERQMTAQELLLEILLPLARDGLADSGIDAADIDRYIGTVEKRVKSRRTGARWQLASLDAMRGKASDHECLRALTNSMIDQQERGDCVADWELAEFSPSQDWRDSYRTVGQFMATDLFTVRPDDIVDFAASLMEWRYVRHVPVEDDSGHLLGLVSHRQLLRLVARGGRAGQTTMVRDIMHTEPLSVTPETTTVEAIRMMREKRLSCLPVVKDGKLVGLVTEYDLIVVAGRLLESYLAEDSEA</sequence>
<dbReference type="KEGG" id="wma:WM2015_1582"/>
<dbReference type="PANTHER" id="PTHR36510">
    <property type="entry name" value="GLUTAMATE--CYSTEINE LIGASE 2-RELATED"/>
    <property type="match status" value="1"/>
</dbReference>
<dbReference type="SUPFAM" id="SSF55931">
    <property type="entry name" value="Glutamine synthetase/guanido kinase"/>
    <property type="match status" value="1"/>
</dbReference>
<keyword evidence="2" id="KW-1185">Reference proteome</keyword>
<dbReference type="Proteomes" id="UP000066624">
    <property type="component" value="Chromosome"/>
</dbReference>
<evidence type="ECO:0000313" key="2">
    <source>
        <dbReference type="Proteomes" id="UP000066624"/>
    </source>
</evidence>
<dbReference type="CDD" id="cd04584">
    <property type="entry name" value="CBS_pair_AcuB_like"/>
    <property type="match status" value="1"/>
</dbReference>
<dbReference type="EMBL" id="CP012154">
    <property type="protein sequence ID" value="AKS41952.1"/>
    <property type="molecule type" value="Genomic_DNA"/>
</dbReference>
<dbReference type="STRING" id="1579979.WM2015_1582"/>
<proteinExistence type="predicted"/>
<dbReference type="PROSITE" id="PS51371">
    <property type="entry name" value="CBS"/>
    <property type="match status" value="2"/>
</dbReference>
<dbReference type="GO" id="GO:0016879">
    <property type="term" value="F:ligase activity, forming carbon-nitrogen bonds"/>
    <property type="evidence" value="ECO:0007669"/>
    <property type="project" value="UniProtKB-ARBA"/>
</dbReference>
<gene>
    <name evidence="1" type="ORF">WM2015_1582</name>
</gene>
<dbReference type="InterPro" id="IPR000644">
    <property type="entry name" value="CBS_dom"/>
</dbReference>
<organism evidence="1 2">
    <name type="scientific">Wenzhouxiangella marina</name>
    <dbReference type="NCBI Taxonomy" id="1579979"/>
    <lineage>
        <taxon>Bacteria</taxon>
        <taxon>Pseudomonadati</taxon>
        <taxon>Pseudomonadota</taxon>
        <taxon>Gammaproteobacteria</taxon>
        <taxon>Chromatiales</taxon>
        <taxon>Wenzhouxiangellaceae</taxon>
        <taxon>Wenzhouxiangella</taxon>
    </lineage>
</organism>
<dbReference type="RefSeq" id="WP_049725554.1">
    <property type="nucleotide sequence ID" value="NZ_CP012154.1"/>
</dbReference>
<accession>A0A0K0XWE4</accession>
<dbReference type="AlphaFoldDB" id="A0A0K0XWE4"/>
<dbReference type="SUPFAM" id="SSF54631">
    <property type="entry name" value="CBS-domain pair"/>
    <property type="match status" value="1"/>
</dbReference>
<dbReference type="InterPro" id="IPR050141">
    <property type="entry name" value="GCL_type2/YbdK_subfam"/>
</dbReference>
<dbReference type="PANTHER" id="PTHR36510:SF3">
    <property type="entry name" value="CONSERVED PROTEIN"/>
    <property type="match status" value="1"/>
</dbReference>
<dbReference type="OrthoDB" id="240589at2"/>
<dbReference type="InterPro" id="IPR046342">
    <property type="entry name" value="CBS_dom_sf"/>
</dbReference>
<evidence type="ECO:0000313" key="1">
    <source>
        <dbReference type="EMBL" id="AKS41952.1"/>
    </source>
</evidence>
<dbReference type="Gene3D" id="3.30.590.20">
    <property type="match status" value="1"/>
</dbReference>
<dbReference type="InterPro" id="IPR014746">
    <property type="entry name" value="Gln_synth/guanido_kin_cat_dom"/>
</dbReference>
<name>A0A0K0XWE4_9GAMM</name>
<protein>
    <submittedName>
        <fullName evidence="1">CBS domain containing membrane protein</fullName>
    </submittedName>
</protein>
<dbReference type="SMART" id="SM00116">
    <property type="entry name" value="CBS"/>
    <property type="match status" value="2"/>
</dbReference>
<dbReference type="InterPro" id="IPR006336">
    <property type="entry name" value="GCS2"/>
</dbReference>
<dbReference type="Gene3D" id="3.10.580.10">
    <property type="entry name" value="CBS-domain"/>
    <property type="match status" value="1"/>
</dbReference>
<dbReference type="Pfam" id="PF04107">
    <property type="entry name" value="GCS2"/>
    <property type="match status" value="1"/>
</dbReference>